<evidence type="ECO:0000256" key="7">
    <source>
        <dbReference type="SAM" id="Phobius"/>
    </source>
</evidence>
<keyword evidence="3 7" id="KW-0812">Transmembrane</keyword>
<dbReference type="PANTHER" id="PTHR11706:SF33">
    <property type="entry name" value="NATURAL RESISTANCE-ASSOCIATED MACROPHAGE PROTEIN 2"/>
    <property type="match status" value="1"/>
</dbReference>
<reference evidence="8 9" key="1">
    <citation type="submission" date="2023-01" db="EMBL/GenBank/DDBJ databases">
        <title>Complete genome sequence of Muricauda aquimarina strain IFOP_LL357.</title>
        <authorList>
            <person name="Gajardo G."/>
            <person name="Ueki S."/>
            <person name="Maruyama F."/>
        </authorList>
    </citation>
    <scope>NUCLEOTIDE SEQUENCE [LARGE SCALE GENOMIC DNA]</scope>
    <source>
        <strain evidence="8 9">IFOP_LL357</strain>
    </source>
</reference>
<organism evidence="8 9">
    <name type="scientific">Flagellimonas marinaquae</name>
    <dbReference type="NCBI Taxonomy" id="254955"/>
    <lineage>
        <taxon>Bacteria</taxon>
        <taxon>Pseudomonadati</taxon>
        <taxon>Bacteroidota</taxon>
        <taxon>Flavobacteriia</taxon>
        <taxon>Flavobacteriales</taxon>
        <taxon>Flavobacteriaceae</taxon>
        <taxon>Flagellimonas</taxon>
    </lineage>
</organism>
<feature type="transmembrane region" description="Helical" evidence="7">
    <location>
        <begin position="370"/>
        <end position="392"/>
    </location>
</feature>
<keyword evidence="9" id="KW-1185">Reference proteome</keyword>
<feature type="transmembrane region" description="Helical" evidence="7">
    <location>
        <begin position="335"/>
        <end position="358"/>
    </location>
</feature>
<dbReference type="RefSeq" id="WP_338195375.1">
    <property type="nucleotide sequence ID" value="NZ_AP027268.1"/>
</dbReference>
<feature type="transmembrane region" description="Helical" evidence="7">
    <location>
        <begin position="119"/>
        <end position="137"/>
    </location>
</feature>
<gene>
    <name evidence="8" type="primary">mntH</name>
    <name evidence="8" type="ORF">MACH07_30290</name>
</gene>
<dbReference type="EMBL" id="AP027268">
    <property type="protein sequence ID" value="BDW94197.1"/>
    <property type="molecule type" value="Genomic_DNA"/>
</dbReference>
<feature type="transmembrane region" description="Helical" evidence="7">
    <location>
        <begin position="34"/>
        <end position="58"/>
    </location>
</feature>
<proteinExistence type="predicted"/>
<dbReference type="PANTHER" id="PTHR11706">
    <property type="entry name" value="SOLUTE CARRIER PROTEIN FAMILY 11 MEMBER"/>
    <property type="match status" value="1"/>
</dbReference>
<evidence type="ECO:0000256" key="1">
    <source>
        <dbReference type="ARBA" id="ARBA00004141"/>
    </source>
</evidence>
<dbReference type="PRINTS" id="PR00447">
    <property type="entry name" value="NATRESASSCMP"/>
</dbReference>
<evidence type="ECO:0000256" key="6">
    <source>
        <dbReference type="ARBA" id="ARBA00023136"/>
    </source>
</evidence>
<evidence type="ECO:0000256" key="3">
    <source>
        <dbReference type="ARBA" id="ARBA00022692"/>
    </source>
</evidence>
<keyword evidence="5 7" id="KW-1133">Transmembrane helix</keyword>
<dbReference type="InterPro" id="IPR001046">
    <property type="entry name" value="NRAMP_fam"/>
</dbReference>
<feature type="transmembrane region" description="Helical" evidence="7">
    <location>
        <begin position="144"/>
        <end position="163"/>
    </location>
</feature>
<feature type="transmembrane region" description="Helical" evidence="7">
    <location>
        <begin position="183"/>
        <end position="204"/>
    </location>
</feature>
<dbReference type="NCBIfam" id="NF037982">
    <property type="entry name" value="Nramp_1"/>
    <property type="match status" value="1"/>
</dbReference>
<sequence length="398" mass="42117">MFKKIGPGVLVAAAFVGPGTITMCTLAGARFGYALIWALVVSIIATILLQGMAGRIGLVTQNGLVDVVRSELKTQWVKNMVIIIVLGAILIGNAAYEAGNIGGATLGLEQLLPQPQLKPFLPAFIGGIIFLLLWFSGYKTLEKIFVGLVGIMGVSFVVCAIITKPSIYGILKGMFVPRLPEDGLLTVIALVGTTVVPYNLFLHASLVKEKWKNKSDLKAVNWDTIVSIGLGGLVSIAILITASAAPISDINNALDMALALEPLFGKMAFLFMAAGLLAAGITSAITAPLAAAYVASSCFGWEGGMQNKKFKMVWGSIVLCGIVFLSFDIKPIEVIQFAQIANGILLPVMALLLLWIVNKKSVMGEHQNSVIQNVFGTAIVAFAIFLGAKSILKVIGLL</sequence>
<feature type="transmembrane region" description="Helical" evidence="7">
    <location>
        <begin position="225"/>
        <end position="247"/>
    </location>
</feature>
<dbReference type="GO" id="GO:0034755">
    <property type="term" value="P:iron ion transmembrane transport"/>
    <property type="evidence" value="ECO:0007669"/>
    <property type="project" value="TreeGrafter"/>
</dbReference>
<dbReference type="Pfam" id="PF01566">
    <property type="entry name" value="Nramp"/>
    <property type="match status" value="1"/>
</dbReference>
<evidence type="ECO:0000313" key="9">
    <source>
        <dbReference type="Proteomes" id="UP001330184"/>
    </source>
</evidence>
<dbReference type="Proteomes" id="UP001330184">
    <property type="component" value="Chromosome"/>
</dbReference>
<keyword evidence="2" id="KW-0813">Transport</keyword>
<evidence type="ECO:0000256" key="4">
    <source>
        <dbReference type="ARBA" id="ARBA00022847"/>
    </source>
</evidence>
<dbReference type="GO" id="GO:0015086">
    <property type="term" value="F:cadmium ion transmembrane transporter activity"/>
    <property type="evidence" value="ECO:0007669"/>
    <property type="project" value="TreeGrafter"/>
</dbReference>
<keyword evidence="6 7" id="KW-0472">Membrane</keyword>
<keyword evidence="4" id="KW-0769">Symport</keyword>
<comment type="subcellular location">
    <subcellularLocation>
        <location evidence="1">Membrane</location>
        <topology evidence="1">Multi-pass membrane protein</topology>
    </subcellularLocation>
</comment>
<feature type="transmembrane region" description="Helical" evidence="7">
    <location>
        <begin position="79"/>
        <end position="99"/>
    </location>
</feature>
<feature type="transmembrane region" description="Helical" evidence="7">
    <location>
        <begin position="267"/>
        <end position="291"/>
    </location>
</feature>
<evidence type="ECO:0000313" key="8">
    <source>
        <dbReference type="EMBL" id="BDW94197.1"/>
    </source>
</evidence>
<dbReference type="AlphaFoldDB" id="A0AA48HGS6"/>
<feature type="transmembrane region" description="Helical" evidence="7">
    <location>
        <begin position="312"/>
        <end position="329"/>
    </location>
</feature>
<accession>A0AA48HGS6</accession>
<evidence type="ECO:0000256" key="2">
    <source>
        <dbReference type="ARBA" id="ARBA00022448"/>
    </source>
</evidence>
<dbReference type="GO" id="GO:0015293">
    <property type="term" value="F:symporter activity"/>
    <property type="evidence" value="ECO:0007669"/>
    <property type="project" value="UniProtKB-KW"/>
</dbReference>
<name>A0AA48HGS6_9FLAO</name>
<evidence type="ECO:0000256" key="5">
    <source>
        <dbReference type="ARBA" id="ARBA00022989"/>
    </source>
</evidence>
<dbReference type="GO" id="GO:0005384">
    <property type="term" value="F:manganese ion transmembrane transporter activity"/>
    <property type="evidence" value="ECO:0007669"/>
    <property type="project" value="TreeGrafter"/>
</dbReference>
<dbReference type="GO" id="GO:0005886">
    <property type="term" value="C:plasma membrane"/>
    <property type="evidence" value="ECO:0007669"/>
    <property type="project" value="TreeGrafter"/>
</dbReference>
<protein>
    <submittedName>
        <fullName evidence="8">Manganese transporter</fullName>
    </submittedName>
</protein>